<evidence type="ECO:0000313" key="1">
    <source>
        <dbReference type="EMBL" id="WOB11219.1"/>
    </source>
</evidence>
<protein>
    <recommendedName>
        <fullName evidence="3">AbiV family abortive infection protein</fullName>
    </recommendedName>
</protein>
<reference evidence="1 2" key="1">
    <citation type="submission" date="2023-10" db="EMBL/GenBank/DDBJ databases">
        <title>Bacteria for the degradation of biodegradable plastic PBAT(Polybutylene adipate terephthalate).</title>
        <authorList>
            <person name="Weon H.-Y."/>
            <person name="Yeon J."/>
        </authorList>
    </citation>
    <scope>NUCLEOTIDE SEQUENCE [LARGE SCALE GENOMIC DNA]</scope>
    <source>
        <strain evidence="1 2">SBD 7-3</strain>
        <plasmid evidence="1 2">unnamed1</plasmid>
    </source>
</reference>
<keyword evidence="1" id="KW-0614">Plasmid</keyword>
<keyword evidence="2" id="KW-1185">Reference proteome</keyword>
<dbReference type="EMBL" id="CP136337">
    <property type="protein sequence ID" value="WOB11219.1"/>
    <property type="molecule type" value="Genomic_DNA"/>
</dbReference>
<accession>A0ABZ0D958</accession>
<name>A0ABZ0D958_9BURK</name>
<dbReference type="RefSeq" id="WP_316704412.1">
    <property type="nucleotide sequence ID" value="NZ_CP136337.1"/>
</dbReference>
<evidence type="ECO:0008006" key="3">
    <source>
        <dbReference type="Google" id="ProtNLM"/>
    </source>
</evidence>
<geneLocation type="plasmid" evidence="1 2">
    <name>unnamed1</name>
</geneLocation>
<evidence type="ECO:0000313" key="2">
    <source>
        <dbReference type="Proteomes" id="UP001303946"/>
    </source>
</evidence>
<dbReference type="Proteomes" id="UP001303946">
    <property type="component" value="Plasmid unnamed1"/>
</dbReference>
<proteinExistence type="predicted"/>
<gene>
    <name evidence="1" type="ORF">RXV79_26675</name>
</gene>
<sequence length="172" mass="19415">MPNKLRQNETTGVQSLSTEELLSLVALTDFRKYSEQVDRIADAFAELSRRHTQVYALSMIVQYVEAGFVWQASEGHRRNAKLQLASDMKPGAIFMSAPETGGRVIRHLEKHQDIASEFWYLDTQTERHFDVRDFSQEMLGDVSRDAVLAGDRRAHKAAIKNAVEAGFDIGMA</sequence>
<organism evidence="1 2">
    <name type="scientific">Piscinibacter gummiphilus</name>
    <dbReference type="NCBI Taxonomy" id="946333"/>
    <lineage>
        <taxon>Bacteria</taxon>
        <taxon>Pseudomonadati</taxon>
        <taxon>Pseudomonadota</taxon>
        <taxon>Betaproteobacteria</taxon>
        <taxon>Burkholderiales</taxon>
        <taxon>Sphaerotilaceae</taxon>
        <taxon>Piscinibacter</taxon>
    </lineage>
</organism>